<sequence>MSPTVEFDAMMSIGHQATRVPRLEPESPSAAQGGQMENAGAVPAVEPRILNILLVVLNALRQSDVECCYWKSSRRLQAVLSGESDFDLLVARSDQHRATQAMLACGFKRFESANCHGHPAVQSFLGYDDPSGRIVHLHLHFRLVVGQPLLRNYQLPWEQLILASAIPHPTLPIRMLDPTSEALLLLVRGSLELRRRDPIVLRNWQSAQEKFELDRLHLAPQVDRRSLRDQAARLVKEDVAEAIAEALFAAQPFAAQHRLQARIRKELAAYRTYNSVDALVRGIGRAILWIAGGLNKRFVHIPRPWSRRAPGGGIVVALVGIDGSGKTTVTTAIRQWLGAEVDVLPIYFGTGGGRPSLLLLPFKLLVPMASWALGTKPAGSSHGGISDRPPGPFYSALLAVWASIVAVEKRNKLLAARRGADRGMVVITDRFPQDQIAEFNDAPLLPRLAKIPAWLRRFEANAYALARRLPPDLVIKLQTTPEVIMSREPDMDPLVIRRRVPALQQLTFGGAAVVSLDAGQPLADVIRSAKAAIWQLL</sequence>
<reference evidence="2 3" key="1">
    <citation type="submission" date="2023-08" db="EMBL/GenBank/DDBJ databases">
        <title>Implementing the SeqCode for naming new Mesorhizobium species isolated from Vachellia karroo root nodules.</title>
        <authorList>
            <person name="Van Lill M."/>
        </authorList>
    </citation>
    <scope>NUCLEOTIDE SEQUENCE [LARGE SCALE GENOMIC DNA]</scope>
    <source>
        <strain evidence="2 3">VK2B</strain>
    </source>
</reference>
<dbReference type="Proteomes" id="UP001280156">
    <property type="component" value="Unassembled WGS sequence"/>
</dbReference>
<dbReference type="Gene3D" id="3.40.50.300">
    <property type="entry name" value="P-loop containing nucleotide triphosphate hydrolases"/>
    <property type="match status" value="1"/>
</dbReference>
<dbReference type="InterPro" id="IPR027417">
    <property type="entry name" value="P-loop_NTPase"/>
</dbReference>
<accession>A0ABU4YFK7</accession>
<gene>
    <name evidence="2" type="ORF">RFM52_05460</name>
</gene>
<feature type="region of interest" description="Disordered" evidence="1">
    <location>
        <begin position="17"/>
        <end position="36"/>
    </location>
</feature>
<dbReference type="EMBL" id="JAVIIV010000003">
    <property type="protein sequence ID" value="MDX8484627.1"/>
    <property type="molecule type" value="Genomic_DNA"/>
</dbReference>
<evidence type="ECO:0000256" key="1">
    <source>
        <dbReference type="SAM" id="MobiDB-lite"/>
    </source>
</evidence>
<proteinExistence type="predicted"/>
<dbReference type="SUPFAM" id="SSF52540">
    <property type="entry name" value="P-loop containing nucleoside triphosphate hydrolases"/>
    <property type="match status" value="1"/>
</dbReference>
<evidence type="ECO:0000313" key="2">
    <source>
        <dbReference type="EMBL" id="MDX8484627.1"/>
    </source>
</evidence>
<comment type="caution">
    <text evidence="2">The sequence shown here is derived from an EMBL/GenBank/DDBJ whole genome shotgun (WGS) entry which is preliminary data.</text>
</comment>
<name>A0ABU4YFK7_9HYPH</name>
<dbReference type="RefSeq" id="WP_320294494.1">
    <property type="nucleotide sequence ID" value="NZ_JAVIIU010000003.1"/>
</dbReference>
<organism evidence="2 3">
    <name type="scientific">Mesorhizobium humile</name>
    <dbReference type="NCBI Taxonomy" id="3072313"/>
    <lineage>
        <taxon>Bacteria</taxon>
        <taxon>Pseudomonadati</taxon>
        <taxon>Pseudomonadota</taxon>
        <taxon>Alphaproteobacteria</taxon>
        <taxon>Hyphomicrobiales</taxon>
        <taxon>Phyllobacteriaceae</taxon>
        <taxon>Mesorhizobium</taxon>
    </lineage>
</organism>
<evidence type="ECO:0000313" key="3">
    <source>
        <dbReference type="Proteomes" id="UP001280156"/>
    </source>
</evidence>
<evidence type="ECO:0008006" key="4">
    <source>
        <dbReference type="Google" id="ProtNLM"/>
    </source>
</evidence>
<protein>
    <recommendedName>
        <fullName evidence="4">Thymidylate kinase</fullName>
    </recommendedName>
</protein>
<keyword evidence="3" id="KW-1185">Reference proteome</keyword>